<organism evidence="1 2">
    <name type="scientific">Paraburkholderia guartelaensis</name>
    <dbReference type="NCBI Taxonomy" id="2546446"/>
    <lineage>
        <taxon>Bacteria</taxon>
        <taxon>Pseudomonadati</taxon>
        <taxon>Pseudomonadota</taxon>
        <taxon>Betaproteobacteria</taxon>
        <taxon>Burkholderiales</taxon>
        <taxon>Burkholderiaceae</taxon>
        <taxon>Paraburkholderia</taxon>
    </lineage>
</organism>
<accession>A0A4R5L402</accession>
<evidence type="ECO:0000313" key="1">
    <source>
        <dbReference type="EMBL" id="TDG02553.1"/>
    </source>
</evidence>
<dbReference type="Proteomes" id="UP000295606">
    <property type="component" value="Unassembled WGS sequence"/>
</dbReference>
<sequence length="210" mass="23756">MLNPMLPNRKQFVEDPAGYSLSVWIRWAMIASANGAEFDPFRQPSSEDLKNPLLWLTQAEAMSQAALVLIKAEPSFDNVPTEMRGICDSQYCAVALMLVGYSLEVCLKAMIIVKEGVEAYSEAERKYLTHDLKKLATFIFDFDAKDLAILDLLTHFVAWAGRYPDPGRRYIDKHNSVFELAERNQISGHDLFKLASKVMHHVSTLTEAQE</sequence>
<evidence type="ECO:0000313" key="2">
    <source>
        <dbReference type="Proteomes" id="UP000295606"/>
    </source>
</evidence>
<name>A0A4R5L402_9BURK</name>
<evidence type="ECO:0008006" key="3">
    <source>
        <dbReference type="Google" id="ProtNLM"/>
    </source>
</evidence>
<protein>
    <recommendedName>
        <fullName evidence="3">HEPN domain-containing protein</fullName>
    </recommendedName>
</protein>
<dbReference type="RefSeq" id="WP_133190047.1">
    <property type="nucleotide sequence ID" value="NZ_SMOD01000059.1"/>
</dbReference>
<gene>
    <name evidence="1" type="ORF">E1N52_39240</name>
</gene>
<proteinExistence type="predicted"/>
<dbReference type="AlphaFoldDB" id="A0A4R5L402"/>
<dbReference type="EMBL" id="SMOD01000059">
    <property type="protein sequence ID" value="TDG02553.1"/>
    <property type="molecule type" value="Genomic_DNA"/>
</dbReference>
<comment type="caution">
    <text evidence="1">The sequence shown here is derived from an EMBL/GenBank/DDBJ whole genome shotgun (WGS) entry which is preliminary data.</text>
</comment>
<dbReference type="OrthoDB" id="7057421at2"/>
<reference evidence="1 2" key="1">
    <citation type="submission" date="2019-03" db="EMBL/GenBank/DDBJ databases">
        <title>Paraburkholderia sp. isolated from native Mimosa gymnas in Guartela State Park, Brazil.</title>
        <authorList>
            <person name="Paulitsch F."/>
            <person name="Hungria M."/>
            <person name="Delamuta J.R.M."/>
            <person name="Ribeiro R.A."/>
            <person name="Dall'Agnol R."/>
            <person name="Silva J.S.B."/>
        </authorList>
    </citation>
    <scope>NUCLEOTIDE SEQUENCE [LARGE SCALE GENOMIC DNA]</scope>
    <source>
        <strain evidence="1 2">CNPSo 3008</strain>
    </source>
</reference>